<evidence type="ECO:0000313" key="1">
    <source>
        <dbReference type="EMBL" id="SEL90048.1"/>
    </source>
</evidence>
<dbReference type="RefSeq" id="WP_342027793.1">
    <property type="nucleotide sequence ID" value="NZ_FOBC01000019.1"/>
</dbReference>
<keyword evidence="2" id="KW-1185">Reference proteome</keyword>
<dbReference type="Pfam" id="PF02586">
    <property type="entry name" value="SRAP"/>
    <property type="match status" value="1"/>
</dbReference>
<accession>A0A1H7U034</accession>
<gene>
    <name evidence="1" type="ORF">SAMN04488129_1194</name>
</gene>
<reference evidence="2" key="1">
    <citation type="submission" date="2016-10" db="EMBL/GenBank/DDBJ databases">
        <authorList>
            <person name="Varghese N."/>
            <person name="Submissions S."/>
        </authorList>
    </citation>
    <scope>NUCLEOTIDE SEQUENCE [LARGE SCALE GENOMIC DNA]</scope>
    <source>
        <strain evidence="2">CGMCC 1.9150</strain>
    </source>
</reference>
<name>A0A1H7U034_9GAMM</name>
<evidence type="ECO:0000313" key="2">
    <source>
        <dbReference type="Proteomes" id="UP000198807"/>
    </source>
</evidence>
<dbReference type="InterPro" id="IPR036590">
    <property type="entry name" value="SRAP-like"/>
</dbReference>
<organism evidence="1 2">
    <name type="scientific">Halomonas daqiaonensis</name>
    <dbReference type="NCBI Taxonomy" id="650850"/>
    <lineage>
        <taxon>Bacteria</taxon>
        <taxon>Pseudomonadati</taxon>
        <taxon>Pseudomonadota</taxon>
        <taxon>Gammaproteobacteria</taxon>
        <taxon>Oceanospirillales</taxon>
        <taxon>Halomonadaceae</taxon>
        <taxon>Halomonas</taxon>
    </lineage>
</organism>
<dbReference type="GO" id="GO:0003697">
    <property type="term" value="F:single-stranded DNA binding"/>
    <property type="evidence" value="ECO:0007669"/>
    <property type="project" value="InterPro"/>
</dbReference>
<dbReference type="Proteomes" id="UP000198807">
    <property type="component" value="Unassembled WGS sequence"/>
</dbReference>
<dbReference type="GO" id="GO:0106300">
    <property type="term" value="P:protein-DNA covalent cross-linking repair"/>
    <property type="evidence" value="ECO:0007669"/>
    <property type="project" value="InterPro"/>
</dbReference>
<evidence type="ECO:0008006" key="3">
    <source>
        <dbReference type="Google" id="ProtNLM"/>
    </source>
</evidence>
<dbReference type="Gene3D" id="3.90.1680.10">
    <property type="entry name" value="SOS response associated peptidase-like"/>
    <property type="match status" value="1"/>
</dbReference>
<dbReference type="AlphaFoldDB" id="A0A1H7U034"/>
<sequence length="73" mass="8005">MCGRFALFSDPTSIARALRLPPPSENWPPRYNIAPGTWITGVLRYSTDGDPLFDESCWVESTTVSTATGSSPR</sequence>
<dbReference type="InterPro" id="IPR003738">
    <property type="entry name" value="SRAP"/>
</dbReference>
<dbReference type="EMBL" id="FOBC01000019">
    <property type="protein sequence ID" value="SEL90048.1"/>
    <property type="molecule type" value="Genomic_DNA"/>
</dbReference>
<dbReference type="SUPFAM" id="SSF143081">
    <property type="entry name" value="BB1717-like"/>
    <property type="match status" value="1"/>
</dbReference>
<proteinExistence type="predicted"/>
<protein>
    <recommendedName>
        <fullName evidence="3">SOS response associated peptidase (SRAP)</fullName>
    </recommendedName>
</protein>